<dbReference type="Pfam" id="PF00583">
    <property type="entry name" value="Acetyltransf_1"/>
    <property type="match status" value="1"/>
</dbReference>
<protein>
    <submittedName>
        <fullName evidence="3">GCN5-related N-acetyltransferase</fullName>
    </submittedName>
</protein>
<dbReference type="GO" id="GO:0008080">
    <property type="term" value="F:N-acetyltransferase activity"/>
    <property type="evidence" value="ECO:0007669"/>
    <property type="project" value="InterPro"/>
</dbReference>
<dbReference type="EMBL" id="CP002666">
    <property type="protein sequence ID" value="AEE46541.1"/>
    <property type="molecule type" value="Genomic_DNA"/>
</dbReference>
<proteinExistence type="predicted"/>
<accession>F4H3J6</accession>
<name>F4H3J6_CELFA</name>
<evidence type="ECO:0000256" key="1">
    <source>
        <dbReference type="ARBA" id="ARBA00022679"/>
    </source>
</evidence>
<dbReference type="CDD" id="cd04301">
    <property type="entry name" value="NAT_SF"/>
    <property type="match status" value="1"/>
</dbReference>
<dbReference type="AlphaFoldDB" id="F4H3J6"/>
<evidence type="ECO:0000313" key="4">
    <source>
        <dbReference type="Proteomes" id="UP000008460"/>
    </source>
</evidence>
<dbReference type="PANTHER" id="PTHR13947">
    <property type="entry name" value="GNAT FAMILY N-ACETYLTRANSFERASE"/>
    <property type="match status" value="1"/>
</dbReference>
<dbReference type="InterPro" id="IPR000182">
    <property type="entry name" value="GNAT_dom"/>
</dbReference>
<dbReference type="PANTHER" id="PTHR13947:SF37">
    <property type="entry name" value="LD18367P"/>
    <property type="match status" value="1"/>
</dbReference>
<dbReference type="InterPro" id="IPR050769">
    <property type="entry name" value="NAT_camello-type"/>
</dbReference>
<dbReference type="Gene3D" id="3.40.630.30">
    <property type="match status" value="1"/>
</dbReference>
<dbReference type="Proteomes" id="UP000008460">
    <property type="component" value="Chromosome"/>
</dbReference>
<keyword evidence="1 3" id="KW-0808">Transferase</keyword>
<evidence type="ECO:0000313" key="3">
    <source>
        <dbReference type="EMBL" id="AEE46541.1"/>
    </source>
</evidence>
<dbReference type="PROSITE" id="PS51186">
    <property type="entry name" value="GNAT"/>
    <property type="match status" value="1"/>
</dbReference>
<sequence>MPGVGRLVVLVHSLVRPGVPVRRIAPHEHDAVARLSVEAYAHDHELTDSYRASVADVATRAREHEVWVAQDRVTGDLLGTVATPRPGAHISPLGRDGELDFRLLAVAPQARRRGVGALLTRFAVELARERGLRRVVMSSGPAMTGAHRLYESLGFTRLPERETRVVDGATLLAFGLDLDRAAAPWKARTSDDDPGLP</sequence>
<gene>
    <name evidence="3" type="ordered locus">Celf_2414</name>
</gene>
<organism evidence="3 4">
    <name type="scientific">Cellulomonas fimi (strain ATCC 484 / DSM 20113 / JCM 1341 / CCUG 24087 / LMG 16345 / NBRC 15513 / NCIMB 8980 / NCTC 7547 / NRS-133)</name>
    <dbReference type="NCBI Taxonomy" id="590998"/>
    <lineage>
        <taxon>Bacteria</taxon>
        <taxon>Bacillati</taxon>
        <taxon>Actinomycetota</taxon>
        <taxon>Actinomycetes</taxon>
        <taxon>Micrococcales</taxon>
        <taxon>Cellulomonadaceae</taxon>
        <taxon>Cellulomonas</taxon>
    </lineage>
</organism>
<dbReference type="InterPro" id="IPR016181">
    <property type="entry name" value="Acyl_CoA_acyltransferase"/>
</dbReference>
<reference evidence="3 4" key="1">
    <citation type="submission" date="2011-04" db="EMBL/GenBank/DDBJ databases">
        <title>Complete sequence of Cellulomonas fimi ATCC 484.</title>
        <authorList>
            <consortium name="US DOE Joint Genome Institute"/>
            <person name="Lucas S."/>
            <person name="Han J."/>
            <person name="Lapidus A."/>
            <person name="Cheng J.-F."/>
            <person name="Goodwin L."/>
            <person name="Pitluck S."/>
            <person name="Peters L."/>
            <person name="Chertkov O."/>
            <person name="Detter J.C."/>
            <person name="Han C."/>
            <person name="Tapia R."/>
            <person name="Land M."/>
            <person name="Hauser L."/>
            <person name="Kyrpides N."/>
            <person name="Ivanova N."/>
            <person name="Ovchinnikova G."/>
            <person name="Pagani I."/>
            <person name="Mead D."/>
            <person name="Brumm P."/>
            <person name="Woyke T."/>
        </authorList>
    </citation>
    <scope>NUCLEOTIDE SEQUENCE [LARGE SCALE GENOMIC DNA]</scope>
    <source>
        <strain evidence="4">ATCC 484 / DSM 20113 / JCM 1341 / NBRC 15513 / NCIMB 8980 / NCTC 7547</strain>
    </source>
</reference>
<keyword evidence="4" id="KW-1185">Reference proteome</keyword>
<dbReference type="HOGENOM" id="CLU_102964_1_0_11"/>
<dbReference type="KEGG" id="cfi:Celf_2414"/>
<dbReference type="eggNOG" id="COG0456">
    <property type="taxonomic scope" value="Bacteria"/>
</dbReference>
<evidence type="ECO:0000259" key="2">
    <source>
        <dbReference type="PROSITE" id="PS51186"/>
    </source>
</evidence>
<dbReference type="SUPFAM" id="SSF55729">
    <property type="entry name" value="Acyl-CoA N-acyltransferases (Nat)"/>
    <property type="match status" value="1"/>
</dbReference>
<feature type="domain" description="N-acetyltransferase" evidence="2">
    <location>
        <begin position="19"/>
        <end position="177"/>
    </location>
</feature>
<dbReference type="STRING" id="590998.Celf_2414"/>